<dbReference type="Pfam" id="PF13298">
    <property type="entry name" value="LigD_N"/>
    <property type="match status" value="1"/>
</dbReference>
<dbReference type="PANTHER" id="PTHR39465:SF1">
    <property type="entry name" value="DNA LIGASE D 3'-PHOSPHOESTERASE DOMAIN-CONTAINING PROTEIN"/>
    <property type="match status" value="1"/>
</dbReference>
<dbReference type="EMBL" id="BART01018240">
    <property type="protein sequence ID" value="GAG87664.1"/>
    <property type="molecule type" value="Genomic_DNA"/>
</dbReference>
<feature type="domain" description="DNA ligase D 3'-phosphoesterase" evidence="2">
    <location>
        <begin position="35"/>
        <end position="139"/>
    </location>
</feature>
<reference evidence="3" key="1">
    <citation type="journal article" date="2014" name="Front. Microbiol.">
        <title>High frequency of phylogenetically diverse reductive dehalogenase-homologous genes in deep subseafloor sedimentary metagenomes.</title>
        <authorList>
            <person name="Kawai M."/>
            <person name="Futagami T."/>
            <person name="Toyoda A."/>
            <person name="Takaki Y."/>
            <person name="Nishi S."/>
            <person name="Hori S."/>
            <person name="Arai W."/>
            <person name="Tsubouchi T."/>
            <person name="Morono Y."/>
            <person name="Uchiyama I."/>
            <person name="Ito T."/>
            <person name="Fujiyama A."/>
            <person name="Inagaki F."/>
            <person name="Takami H."/>
        </authorList>
    </citation>
    <scope>NUCLEOTIDE SEQUENCE</scope>
    <source>
        <strain evidence="3">Expedition CK06-06</strain>
    </source>
</reference>
<gene>
    <name evidence="3" type="ORF">S01H4_34471</name>
</gene>
<comment type="caution">
    <text evidence="3">The sequence shown here is derived from an EMBL/GenBank/DDBJ whole genome shotgun (WGS) entry which is preliminary data.</text>
</comment>
<name>X1AX18_9ZZZZ</name>
<accession>X1AX18</accession>
<protein>
    <recommendedName>
        <fullName evidence="2">DNA ligase D 3'-phosphoesterase domain-containing protein</fullName>
    </recommendedName>
</protein>
<feature type="compositionally biased region" description="Basic and acidic residues" evidence="1">
    <location>
        <begin position="13"/>
        <end position="30"/>
    </location>
</feature>
<dbReference type="InterPro" id="IPR014144">
    <property type="entry name" value="LigD_PE_domain"/>
</dbReference>
<dbReference type="NCBIfam" id="TIGR02777">
    <property type="entry name" value="LigD_PE_dom"/>
    <property type="match status" value="1"/>
</dbReference>
<dbReference type="PANTHER" id="PTHR39465">
    <property type="entry name" value="DNA LIGASE D, 3'-PHOSPHOESTERASE DOMAIN"/>
    <property type="match status" value="1"/>
</dbReference>
<proteinExistence type="predicted"/>
<organism evidence="3">
    <name type="scientific">marine sediment metagenome</name>
    <dbReference type="NCBI Taxonomy" id="412755"/>
    <lineage>
        <taxon>unclassified sequences</taxon>
        <taxon>metagenomes</taxon>
        <taxon>ecological metagenomes</taxon>
    </lineage>
</organism>
<dbReference type="AlphaFoldDB" id="X1AX18"/>
<feature type="region of interest" description="Disordered" evidence="1">
    <location>
        <begin position="1"/>
        <end position="30"/>
    </location>
</feature>
<evidence type="ECO:0000256" key="1">
    <source>
        <dbReference type="SAM" id="MobiDB-lite"/>
    </source>
</evidence>
<sequence length="154" mass="17551">MALESYKKKRKFEKTPEPKGKVGKSKEGEGRFVVQEHDASHLHYDLRLEIEGVLKSWVIPKVPPKIEGIKRLAMQTEDHPVDYIDFAGVIPKGSYGAGTVKIWDKGKFKMLPDSKTRPEDGNLSFSLEGDKLKGKYALINTGSRKWLFFKMKKD</sequence>
<evidence type="ECO:0000259" key="2">
    <source>
        <dbReference type="Pfam" id="PF13298"/>
    </source>
</evidence>
<evidence type="ECO:0000313" key="3">
    <source>
        <dbReference type="EMBL" id="GAG87664.1"/>
    </source>
</evidence>